<dbReference type="AlphaFoldDB" id="A0A3M6TRR6"/>
<evidence type="ECO:0000313" key="3">
    <source>
        <dbReference type="Proteomes" id="UP000275408"/>
    </source>
</evidence>
<protein>
    <submittedName>
        <fullName evidence="2">Uncharacterized protein</fullName>
    </submittedName>
</protein>
<dbReference type="EMBL" id="RCHS01003093">
    <property type="protein sequence ID" value="RMX43944.1"/>
    <property type="molecule type" value="Genomic_DNA"/>
</dbReference>
<feature type="region of interest" description="Disordered" evidence="1">
    <location>
        <begin position="59"/>
        <end position="78"/>
    </location>
</feature>
<accession>A0A3M6TRR6</accession>
<feature type="compositionally biased region" description="Polar residues" evidence="1">
    <location>
        <begin position="60"/>
        <end position="78"/>
    </location>
</feature>
<organism evidence="2 3">
    <name type="scientific">Pocillopora damicornis</name>
    <name type="common">Cauliflower coral</name>
    <name type="synonym">Millepora damicornis</name>
    <dbReference type="NCBI Taxonomy" id="46731"/>
    <lineage>
        <taxon>Eukaryota</taxon>
        <taxon>Metazoa</taxon>
        <taxon>Cnidaria</taxon>
        <taxon>Anthozoa</taxon>
        <taxon>Hexacorallia</taxon>
        <taxon>Scleractinia</taxon>
        <taxon>Astrocoeniina</taxon>
        <taxon>Pocilloporidae</taxon>
        <taxon>Pocillopora</taxon>
    </lineage>
</organism>
<comment type="caution">
    <text evidence="2">The sequence shown here is derived from an EMBL/GenBank/DDBJ whole genome shotgun (WGS) entry which is preliminary data.</text>
</comment>
<dbReference type="Proteomes" id="UP000275408">
    <property type="component" value="Unassembled WGS sequence"/>
</dbReference>
<reference evidence="2 3" key="1">
    <citation type="journal article" date="2018" name="Sci. Rep.">
        <title>Comparative analysis of the Pocillopora damicornis genome highlights role of immune system in coral evolution.</title>
        <authorList>
            <person name="Cunning R."/>
            <person name="Bay R.A."/>
            <person name="Gillette P."/>
            <person name="Baker A.C."/>
            <person name="Traylor-Knowles N."/>
        </authorList>
    </citation>
    <scope>NUCLEOTIDE SEQUENCE [LARGE SCALE GENOMIC DNA]</scope>
    <source>
        <strain evidence="2">RSMAS</strain>
        <tissue evidence="2">Whole animal</tissue>
    </source>
</reference>
<proteinExistence type="predicted"/>
<sequence>MMMKLPDKIVKSRLLNPDYDSDDSLPQDVMNKKHIDSKIFPIDKSKGLDMKGNKIINFVDPTNPTDTSNKRSMTGDFNMNRKSTINVKKGTTARKNTHAANISPVYRTISDNNANIQTNYEKYVNDRLNHSVSSTDRKNTSQYLMDNPSSEFADKDDVTGVKVTNKDFHKRHMISILIQEKGFIAAVVAHSATRLVSIGALVQISPVQISATSSIETVSRTLTNTFSGHIPRINTLNSMLPNLCKAAGIKRKRPIVCVTLVFLNSLIAA</sequence>
<evidence type="ECO:0000313" key="2">
    <source>
        <dbReference type="EMBL" id="RMX43944.1"/>
    </source>
</evidence>
<evidence type="ECO:0000256" key="1">
    <source>
        <dbReference type="SAM" id="MobiDB-lite"/>
    </source>
</evidence>
<gene>
    <name evidence="2" type="ORF">pdam_00022345</name>
</gene>
<name>A0A3M6TRR6_POCDA</name>
<keyword evidence="3" id="KW-1185">Reference proteome</keyword>